<evidence type="ECO:0000313" key="4">
    <source>
        <dbReference type="EMBL" id="KAK1414284.1"/>
    </source>
</evidence>
<dbReference type="PANTHER" id="PTHR31623">
    <property type="entry name" value="F21J9.9"/>
    <property type="match status" value="1"/>
</dbReference>
<dbReference type="Pfam" id="PF02458">
    <property type="entry name" value="Transferase"/>
    <property type="match status" value="1"/>
</dbReference>
<evidence type="ECO:0000256" key="2">
    <source>
        <dbReference type="ARBA" id="ARBA00022679"/>
    </source>
</evidence>
<keyword evidence="2" id="KW-0808">Transferase</keyword>
<evidence type="ECO:0000313" key="5">
    <source>
        <dbReference type="Proteomes" id="UP001229421"/>
    </source>
</evidence>
<comment type="similarity">
    <text evidence="1">Belongs to the plant acyltransferase family.</text>
</comment>
<dbReference type="AlphaFoldDB" id="A0AAD8K215"/>
<proteinExistence type="inferred from homology"/>
<dbReference type="Gene3D" id="3.30.559.10">
    <property type="entry name" value="Chloramphenicol acetyltransferase-like domain"/>
    <property type="match status" value="2"/>
</dbReference>
<dbReference type="InterPro" id="IPR023213">
    <property type="entry name" value="CAT-like_dom_sf"/>
</dbReference>
<sequence>MIGNIVRFGRRQVHTIISREIIKPSSPTPSHLRTYNLSQLDLYTPCIYTPLILFYPNNKSYNLTPNDKAQEMKKALSHTLTQYYPFAGRLLTPTSPYVDCNDEGVVFVEAKHDSPLDKFQNMSEEDDAVGQFFADGMVWQNAPHSTSLVGVQLNHFACGGMAVAVSILHRICDASTISSYVSHWASVARFGSIDHKHVMSNNPHYIQSPSIPDYPPLESSFLKRKCSNHVTRKFVFPNTKLNELKNKVLALAEGGSTLSIHNILTRFEVLSCLLYKTAMASTTTTRSSSLSKTYFLLSPMDIRKKLKLPQTTVGNLLAGMLVTTRHTSETSLSMVLSEIKREKMELERVQSVQMASQKFGSLMSRLMNADVENVADRCFWCSSLCGFPFNKVDFGWGKPTNARITYRSSDLCGFVLMDTPNEDGIEAWVTLESQDMEIFQNDKEMLLFCQK</sequence>
<dbReference type="Proteomes" id="UP001229421">
    <property type="component" value="Unassembled WGS sequence"/>
</dbReference>
<name>A0AAD8K215_TARER</name>
<protein>
    <submittedName>
        <fullName evidence="4">Uncharacterized protein</fullName>
    </submittedName>
</protein>
<keyword evidence="5" id="KW-1185">Reference proteome</keyword>
<dbReference type="EMBL" id="JAUHHV010000008">
    <property type="protein sequence ID" value="KAK1414284.1"/>
    <property type="molecule type" value="Genomic_DNA"/>
</dbReference>
<gene>
    <name evidence="4" type="ORF">QVD17_30028</name>
</gene>
<accession>A0AAD8K215</accession>
<keyword evidence="3" id="KW-0012">Acyltransferase</keyword>
<dbReference type="GO" id="GO:0016746">
    <property type="term" value="F:acyltransferase activity"/>
    <property type="evidence" value="ECO:0007669"/>
    <property type="project" value="UniProtKB-KW"/>
</dbReference>
<reference evidence="4" key="1">
    <citation type="journal article" date="2023" name="bioRxiv">
        <title>Improved chromosome-level genome assembly for marigold (Tagetes erecta).</title>
        <authorList>
            <person name="Jiang F."/>
            <person name="Yuan L."/>
            <person name="Wang S."/>
            <person name="Wang H."/>
            <person name="Xu D."/>
            <person name="Wang A."/>
            <person name="Fan W."/>
        </authorList>
    </citation>
    <scope>NUCLEOTIDE SEQUENCE</scope>
    <source>
        <strain evidence="4">WSJ</strain>
        <tissue evidence="4">Leaf</tissue>
    </source>
</reference>
<dbReference type="PANTHER" id="PTHR31623:SF86">
    <property type="entry name" value="DEACETYLVINDOLINE O-ACETYLTRANSFERASE"/>
    <property type="match status" value="1"/>
</dbReference>
<comment type="caution">
    <text evidence="4">The sequence shown here is derived from an EMBL/GenBank/DDBJ whole genome shotgun (WGS) entry which is preliminary data.</text>
</comment>
<organism evidence="4 5">
    <name type="scientific">Tagetes erecta</name>
    <name type="common">African marigold</name>
    <dbReference type="NCBI Taxonomy" id="13708"/>
    <lineage>
        <taxon>Eukaryota</taxon>
        <taxon>Viridiplantae</taxon>
        <taxon>Streptophyta</taxon>
        <taxon>Embryophyta</taxon>
        <taxon>Tracheophyta</taxon>
        <taxon>Spermatophyta</taxon>
        <taxon>Magnoliopsida</taxon>
        <taxon>eudicotyledons</taxon>
        <taxon>Gunneridae</taxon>
        <taxon>Pentapetalae</taxon>
        <taxon>asterids</taxon>
        <taxon>campanulids</taxon>
        <taxon>Asterales</taxon>
        <taxon>Asteraceae</taxon>
        <taxon>Asteroideae</taxon>
        <taxon>Heliantheae alliance</taxon>
        <taxon>Tageteae</taxon>
        <taxon>Tagetes</taxon>
    </lineage>
</organism>
<evidence type="ECO:0000256" key="1">
    <source>
        <dbReference type="ARBA" id="ARBA00009861"/>
    </source>
</evidence>
<evidence type="ECO:0000256" key="3">
    <source>
        <dbReference type="ARBA" id="ARBA00023315"/>
    </source>
</evidence>